<feature type="region of interest" description="Disordered" evidence="1">
    <location>
        <begin position="67"/>
        <end position="89"/>
    </location>
</feature>
<name>A0ABQ4ZFP8_9ASTR</name>
<organism evidence="2 3">
    <name type="scientific">Tanacetum coccineum</name>
    <dbReference type="NCBI Taxonomy" id="301880"/>
    <lineage>
        <taxon>Eukaryota</taxon>
        <taxon>Viridiplantae</taxon>
        <taxon>Streptophyta</taxon>
        <taxon>Embryophyta</taxon>
        <taxon>Tracheophyta</taxon>
        <taxon>Spermatophyta</taxon>
        <taxon>Magnoliopsida</taxon>
        <taxon>eudicotyledons</taxon>
        <taxon>Gunneridae</taxon>
        <taxon>Pentapetalae</taxon>
        <taxon>asterids</taxon>
        <taxon>campanulids</taxon>
        <taxon>Asterales</taxon>
        <taxon>Asteraceae</taxon>
        <taxon>Asteroideae</taxon>
        <taxon>Anthemideae</taxon>
        <taxon>Anthemidinae</taxon>
        <taxon>Tanacetum</taxon>
    </lineage>
</organism>
<reference evidence="2" key="1">
    <citation type="journal article" date="2022" name="Int. J. Mol. Sci.">
        <title>Draft Genome of Tanacetum Coccineum: Genomic Comparison of Closely Related Tanacetum-Family Plants.</title>
        <authorList>
            <person name="Yamashiro T."/>
            <person name="Shiraishi A."/>
            <person name="Nakayama K."/>
            <person name="Satake H."/>
        </authorList>
    </citation>
    <scope>NUCLEOTIDE SEQUENCE</scope>
</reference>
<proteinExistence type="predicted"/>
<reference evidence="2" key="2">
    <citation type="submission" date="2022-01" db="EMBL/GenBank/DDBJ databases">
        <authorList>
            <person name="Yamashiro T."/>
            <person name="Shiraishi A."/>
            <person name="Satake H."/>
            <person name="Nakayama K."/>
        </authorList>
    </citation>
    <scope>NUCLEOTIDE SEQUENCE</scope>
</reference>
<evidence type="ECO:0000313" key="2">
    <source>
        <dbReference type="EMBL" id="GJS88667.1"/>
    </source>
</evidence>
<dbReference type="Proteomes" id="UP001151760">
    <property type="component" value="Unassembled WGS sequence"/>
</dbReference>
<gene>
    <name evidence="2" type="ORF">Tco_0771303</name>
</gene>
<comment type="caution">
    <text evidence="2">The sequence shown here is derived from an EMBL/GenBank/DDBJ whole genome shotgun (WGS) entry which is preliminary data.</text>
</comment>
<accession>A0ABQ4ZFP8</accession>
<evidence type="ECO:0000313" key="3">
    <source>
        <dbReference type="Proteomes" id="UP001151760"/>
    </source>
</evidence>
<sequence length="89" mass="10070">MAQHFSRSSLCPLDEAIAIDQRLRILLSQLKTSDVAFHVSKEVADLVWVVEKIKFIKEKVPEEEKAEDSLKRKKCSSGDNLSSVIVPFL</sequence>
<keyword evidence="3" id="KW-1185">Reference proteome</keyword>
<dbReference type="EMBL" id="BQNB010011290">
    <property type="protein sequence ID" value="GJS88667.1"/>
    <property type="molecule type" value="Genomic_DNA"/>
</dbReference>
<protein>
    <submittedName>
        <fullName evidence="2">Uncharacterized protein</fullName>
    </submittedName>
</protein>
<evidence type="ECO:0000256" key="1">
    <source>
        <dbReference type="SAM" id="MobiDB-lite"/>
    </source>
</evidence>